<dbReference type="InterPro" id="IPR005628">
    <property type="entry name" value="GspK"/>
</dbReference>
<dbReference type="InterPro" id="IPR049031">
    <property type="entry name" value="T2SSK_SAM-like_1st"/>
</dbReference>
<dbReference type="SUPFAM" id="SSF47781">
    <property type="entry name" value="RuvA domain 2-like"/>
    <property type="match status" value="1"/>
</dbReference>
<dbReference type="InterPro" id="IPR049179">
    <property type="entry name" value="T2SSK_SAM-like_2nd"/>
</dbReference>
<feature type="domain" description="T2SS protein K second SAM-like" evidence="2">
    <location>
        <begin position="213"/>
        <end position="273"/>
    </location>
</feature>
<dbReference type="GO" id="GO:0005886">
    <property type="term" value="C:plasma membrane"/>
    <property type="evidence" value="ECO:0007669"/>
    <property type="project" value="UniProtKB-SubCell"/>
</dbReference>
<dbReference type="InterPro" id="IPR045584">
    <property type="entry name" value="Pilin-like"/>
</dbReference>
<evidence type="ECO:0000259" key="2">
    <source>
        <dbReference type="Pfam" id="PF03934"/>
    </source>
</evidence>
<keyword evidence="1" id="KW-0813">Transport</keyword>
<dbReference type="Pfam" id="PF21687">
    <property type="entry name" value="T2SSK_1st"/>
    <property type="match status" value="1"/>
</dbReference>
<keyword evidence="5" id="KW-1185">Reference proteome</keyword>
<dbReference type="InterPro" id="IPR010994">
    <property type="entry name" value="RuvA_2-like"/>
</dbReference>
<evidence type="ECO:0000256" key="1">
    <source>
        <dbReference type="PIRNR" id="PIRNR002786"/>
    </source>
</evidence>
<comment type="similarity">
    <text evidence="1">Belongs to the GSP K family.</text>
</comment>
<protein>
    <recommendedName>
        <fullName evidence="1">Type II secretion system protein K</fullName>
    </recommendedName>
</protein>
<gene>
    <name evidence="4" type="primary">gspK</name>
    <name evidence="4" type="ORF">H8R02_11175</name>
</gene>
<comment type="subcellular location">
    <subcellularLocation>
        <location evidence="1">Cell inner membrane</location>
    </subcellularLocation>
</comment>
<keyword evidence="1" id="KW-1003">Cell membrane</keyword>
<comment type="caution">
    <text evidence="4">The sequence shown here is derived from an EMBL/GenBank/DDBJ whole genome shotgun (WGS) entry which is preliminary data.</text>
</comment>
<dbReference type="Gene3D" id="3.30.1300.30">
    <property type="entry name" value="GSPII I/J protein-like"/>
    <property type="match status" value="1"/>
</dbReference>
<dbReference type="NCBIfam" id="NF037980">
    <property type="entry name" value="T2SS_GspK"/>
    <property type="match status" value="1"/>
</dbReference>
<reference evidence="4" key="1">
    <citation type="submission" date="2020-08" db="EMBL/GenBank/DDBJ databases">
        <title>Ramlibacter sp. GTP1 16S ribosomal RNA gene genome sequencing and assembly.</title>
        <authorList>
            <person name="Kang M."/>
        </authorList>
    </citation>
    <scope>NUCLEOTIDE SEQUENCE</scope>
    <source>
        <strain evidence="4">GTP1</strain>
    </source>
</reference>
<dbReference type="PIRSF" id="PIRSF002786">
    <property type="entry name" value="XcpX"/>
    <property type="match status" value="1"/>
</dbReference>
<dbReference type="GO" id="GO:0009306">
    <property type="term" value="P:protein secretion"/>
    <property type="evidence" value="ECO:0007669"/>
    <property type="project" value="InterPro"/>
</dbReference>
<sequence>MRGRQRGAALLAAMLVVTLVATFAAAALWQQWRSVEVESAERSRVQSAWILTGALDWARLILREDARAGGADHLAEPWAVPLQEARLSSFLAADRNNTADMDNEALNVFISGQITDLQSLLNVTNLVESGTVSQPHLRQFARLFDLLGLPQAHLTRLVENLRFASDIHVDNRSSGEAALLPQRVEQLVWLGVPVQTVAVLEPYITILPARRPVNLNTAPAEVLYAVLEGISMADAQRLVSERERSHFRTISDAAKLVSAGPGAEAFADNRVSVASGFFEVRGRIRLGKVVIEERSIVQRDGLDVRVVQREKGVVDPTALSRAAAAATAQR</sequence>
<dbReference type="SUPFAM" id="SSF54523">
    <property type="entry name" value="Pili subunits"/>
    <property type="match status" value="1"/>
</dbReference>
<dbReference type="Proteomes" id="UP000596827">
    <property type="component" value="Unassembled WGS sequence"/>
</dbReference>
<keyword evidence="1" id="KW-0997">Cell inner membrane</keyword>
<dbReference type="PANTHER" id="PTHR38831:SF1">
    <property type="entry name" value="TYPE II SECRETION SYSTEM PROTEIN K-RELATED"/>
    <property type="match status" value="1"/>
</dbReference>
<dbReference type="EMBL" id="JACORU010000003">
    <property type="protein sequence ID" value="MBC5765016.1"/>
    <property type="molecule type" value="Genomic_DNA"/>
</dbReference>
<feature type="domain" description="T2SS protein K first SAM-like" evidence="3">
    <location>
        <begin position="120"/>
        <end position="209"/>
    </location>
</feature>
<organism evidence="4 5">
    <name type="scientific">Ramlibacter albus</name>
    <dbReference type="NCBI Taxonomy" id="2079448"/>
    <lineage>
        <taxon>Bacteria</taxon>
        <taxon>Pseudomonadati</taxon>
        <taxon>Pseudomonadota</taxon>
        <taxon>Betaproteobacteria</taxon>
        <taxon>Burkholderiales</taxon>
        <taxon>Comamonadaceae</taxon>
        <taxon>Ramlibacter</taxon>
    </lineage>
</organism>
<dbReference type="PANTHER" id="PTHR38831">
    <property type="entry name" value="TYPE II SECRETION SYSTEM PROTEIN K"/>
    <property type="match status" value="1"/>
</dbReference>
<dbReference type="AlphaFoldDB" id="A0A923M766"/>
<evidence type="ECO:0000259" key="3">
    <source>
        <dbReference type="Pfam" id="PF21687"/>
    </source>
</evidence>
<dbReference type="Pfam" id="PF03934">
    <property type="entry name" value="T2SSK"/>
    <property type="match status" value="1"/>
</dbReference>
<proteinExistence type="inferred from homology"/>
<accession>A0A923M766</accession>
<evidence type="ECO:0000313" key="4">
    <source>
        <dbReference type="EMBL" id="MBC5765016.1"/>
    </source>
</evidence>
<evidence type="ECO:0000313" key="5">
    <source>
        <dbReference type="Proteomes" id="UP000596827"/>
    </source>
</evidence>
<name>A0A923M766_9BURK</name>
<keyword evidence="1" id="KW-0472">Membrane</keyword>